<dbReference type="EMBL" id="JACSRA010000002">
    <property type="protein sequence ID" value="MBD7909998.1"/>
    <property type="molecule type" value="Genomic_DNA"/>
</dbReference>
<gene>
    <name evidence="2" type="primary">spoIIM</name>
    <name evidence="2" type="ORF">H9661_01400</name>
</gene>
<feature type="transmembrane region" description="Helical" evidence="1">
    <location>
        <begin position="174"/>
        <end position="195"/>
    </location>
</feature>
<dbReference type="Proteomes" id="UP000627781">
    <property type="component" value="Unassembled WGS sequence"/>
</dbReference>
<proteinExistence type="predicted"/>
<keyword evidence="1" id="KW-1133">Transmembrane helix</keyword>
<feature type="transmembrane region" description="Helical" evidence="1">
    <location>
        <begin position="137"/>
        <end position="154"/>
    </location>
</feature>
<sequence length="209" mass="23703">MNKLIEKMNETFRENKLYYIIVLLLFCVGIVVGSYTVKYMNLGDKEDLANYFTTFVNGIGDREINYSTLLFDVVKKNLYLILPIFVLGFTFFGAPIILIIDFFKGFSLGYTFTFLLTTFEGKGIGLAFASIIPQNIIYIPCFIALSVIALELSASKFRVKFLKKSNVQFNPKSLGNYFIIIAGLFVIGIMIETYVCPNLIKLVVTKIYS</sequence>
<keyword evidence="1" id="KW-0472">Membrane</keyword>
<feature type="transmembrane region" description="Helical" evidence="1">
    <location>
        <begin position="112"/>
        <end position="131"/>
    </location>
</feature>
<feature type="transmembrane region" description="Helical" evidence="1">
    <location>
        <begin position="78"/>
        <end position="100"/>
    </location>
</feature>
<dbReference type="InterPro" id="IPR014196">
    <property type="entry name" value="SpoIIM"/>
</dbReference>
<organism evidence="2 3">
    <name type="scientific">Clostridium cibarium</name>
    <dbReference type="NCBI Taxonomy" id="2762247"/>
    <lineage>
        <taxon>Bacteria</taxon>
        <taxon>Bacillati</taxon>
        <taxon>Bacillota</taxon>
        <taxon>Clostridia</taxon>
        <taxon>Eubacteriales</taxon>
        <taxon>Clostridiaceae</taxon>
        <taxon>Clostridium</taxon>
    </lineage>
</organism>
<dbReference type="PIRSF" id="PIRSF038973">
    <property type="entry name" value="SpoIIM"/>
    <property type="match status" value="1"/>
</dbReference>
<evidence type="ECO:0000313" key="3">
    <source>
        <dbReference type="Proteomes" id="UP000627781"/>
    </source>
</evidence>
<evidence type="ECO:0000313" key="2">
    <source>
        <dbReference type="EMBL" id="MBD7909998.1"/>
    </source>
</evidence>
<dbReference type="NCBIfam" id="TIGR02831">
    <property type="entry name" value="spo_II_M"/>
    <property type="match status" value="1"/>
</dbReference>
<feature type="transmembrane region" description="Helical" evidence="1">
    <location>
        <begin position="17"/>
        <end position="37"/>
    </location>
</feature>
<name>A0ABR8PP98_9CLOT</name>
<dbReference type="InterPro" id="IPR002798">
    <property type="entry name" value="SpoIIM-like"/>
</dbReference>
<keyword evidence="3" id="KW-1185">Reference proteome</keyword>
<comment type="caution">
    <text evidence="2">The sequence shown here is derived from an EMBL/GenBank/DDBJ whole genome shotgun (WGS) entry which is preliminary data.</text>
</comment>
<reference evidence="2 3" key="1">
    <citation type="submission" date="2020-08" db="EMBL/GenBank/DDBJ databases">
        <title>A Genomic Blueprint of the Chicken Gut Microbiome.</title>
        <authorList>
            <person name="Gilroy R."/>
            <person name="Ravi A."/>
            <person name="Getino M."/>
            <person name="Pursley I."/>
            <person name="Horton D.L."/>
            <person name="Alikhan N.-F."/>
            <person name="Baker D."/>
            <person name="Gharbi K."/>
            <person name="Hall N."/>
            <person name="Watson M."/>
            <person name="Adriaenssens E.M."/>
            <person name="Foster-Nyarko E."/>
            <person name="Jarju S."/>
            <person name="Secka A."/>
            <person name="Antonio M."/>
            <person name="Oren A."/>
            <person name="Chaudhuri R."/>
            <person name="La Ragione R.M."/>
            <person name="Hildebrand F."/>
            <person name="Pallen M.J."/>
        </authorList>
    </citation>
    <scope>NUCLEOTIDE SEQUENCE [LARGE SCALE GENOMIC DNA]</scope>
    <source>
        <strain evidence="2 3">Sa3CVN1</strain>
    </source>
</reference>
<evidence type="ECO:0000256" key="1">
    <source>
        <dbReference type="SAM" id="Phobius"/>
    </source>
</evidence>
<accession>A0ABR8PP98</accession>
<keyword evidence="1" id="KW-0812">Transmembrane</keyword>
<dbReference type="RefSeq" id="WP_143314304.1">
    <property type="nucleotide sequence ID" value="NZ_JACSRA010000002.1"/>
</dbReference>
<dbReference type="Pfam" id="PF01944">
    <property type="entry name" value="SpoIIM"/>
    <property type="match status" value="1"/>
</dbReference>
<protein>
    <submittedName>
        <fullName evidence="2">Stage II sporulation protein M</fullName>
    </submittedName>
</protein>